<name>A0A5J4VQ49_9EUKA</name>
<evidence type="ECO:0000313" key="3">
    <source>
        <dbReference type="Proteomes" id="UP000324800"/>
    </source>
</evidence>
<comment type="caution">
    <text evidence="2">The sequence shown here is derived from an EMBL/GenBank/DDBJ whole genome shotgun (WGS) entry which is preliminary data.</text>
</comment>
<dbReference type="PANTHER" id="PTHR45912">
    <property type="entry name" value="CILIA- AND FLAGELLA-ASSOCIATED PROTEIN 47"/>
    <property type="match status" value="1"/>
</dbReference>
<dbReference type="AlphaFoldDB" id="A0A5J4VQ49"/>
<accession>A0A5J4VQ49</accession>
<protein>
    <submittedName>
        <fullName evidence="2">Uncharacterized protein</fullName>
    </submittedName>
</protein>
<dbReference type="Proteomes" id="UP000324800">
    <property type="component" value="Unassembled WGS sequence"/>
</dbReference>
<gene>
    <name evidence="2" type="ORF">EZS28_019696</name>
</gene>
<dbReference type="EMBL" id="SNRW01005585">
    <property type="protein sequence ID" value="KAA6384777.1"/>
    <property type="molecule type" value="Genomic_DNA"/>
</dbReference>
<sequence length="350" mass="37086">MVYIVTDVMIGSSTIAPEQKEHKTALYAEDQDVTLLVTTNVNTTASISSSSEQASVGTVPIFENLSVNITFDSTSLPQPPPNYSAFCSMYVDGSGDKALRITGEVPESKAVFFIEQHDTILTVSPLSGVVPVGGQAEIAMTVRASANKKITGSIIVSIRGNMQIQLPIATEALEPNVEIVENKIDFGDVIVDPSDQSEFALSVKEVKVLSANGSQESSTLTQTQSPASRGQTSFIIPLENDDTIVLMPTAQSDIPFDLRCAMCRRMGKPEPVLITTQQKKKQSAGSININATSSAQLGSGTLNPGKGQRRSVLMGKQADGSGEDEQGGDAIGEFDESEFDDLVGSGGDNM</sequence>
<evidence type="ECO:0000313" key="2">
    <source>
        <dbReference type="EMBL" id="KAA6384777.1"/>
    </source>
</evidence>
<reference evidence="2 3" key="1">
    <citation type="submission" date="2019-03" db="EMBL/GenBank/DDBJ databases">
        <title>Single cell metagenomics reveals metabolic interactions within the superorganism composed of flagellate Streblomastix strix and complex community of Bacteroidetes bacteria on its surface.</title>
        <authorList>
            <person name="Treitli S.C."/>
            <person name="Kolisko M."/>
            <person name="Husnik F."/>
            <person name="Keeling P."/>
            <person name="Hampl V."/>
        </authorList>
    </citation>
    <scope>NUCLEOTIDE SEQUENCE [LARGE SCALE GENOMIC DNA]</scope>
    <source>
        <strain evidence="2">ST1C</strain>
    </source>
</reference>
<proteinExistence type="predicted"/>
<feature type="region of interest" description="Disordered" evidence="1">
    <location>
        <begin position="291"/>
        <end position="350"/>
    </location>
</feature>
<feature type="compositionally biased region" description="Acidic residues" evidence="1">
    <location>
        <begin position="321"/>
        <end position="341"/>
    </location>
</feature>
<feature type="compositionally biased region" description="Polar residues" evidence="1">
    <location>
        <begin position="291"/>
        <end position="302"/>
    </location>
</feature>
<organism evidence="2 3">
    <name type="scientific">Streblomastix strix</name>
    <dbReference type="NCBI Taxonomy" id="222440"/>
    <lineage>
        <taxon>Eukaryota</taxon>
        <taxon>Metamonada</taxon>
        <taxon>Preaxostyla</taxon>
        <taxon>Oxymonadida</taxon>
        <taxon>Streblomastigidae</taxon>
        <taxon>Streblomastix</taxon>
    </lineage>
</organism>
<dbReference type="GO" id="GO:0005929">
    <property type="term" value="C:cilium"/>
    <property type="evidence" value="ECO:0007669"/>
    <property type="project" value="TreeGrafter"/>
</dbReference>
<dbReference type="PANTHER" id="PTHR45912:SF3">
    <property type="entry name" value="CILIA- AND FLAGELLA-ASSOCIATED PROTEIN 47"/>
    <property type="match status" value="1"/>
</dbReference>
<evidence type="ECO:0000256" key="1">
    <source>
        <dbReference type="SAM" id="MobiDB-lite"/>
    </source>
</evidence>
<dbReference type="GO" id="GO:0060271">
    <property type="term" value="P:cilium assembly"/>
    <property type="evidence" value="ECO:0007669"/>
    <property type="project" value="TreeGrafter"/>
</dbReference>